<dbReference type="SUPFAM" id="SSF100950">
    <property type="entry name" value="NagB/RpiA/CoA transferase-like"/>
    <property type="match status" value="1"/>
</dbReference>
<evidence type="ECO:0000313" key="11">
    <source>
        <dbReference type="Proteomes" id="UP001151582"/>
    </source>
</evidence>
<dbReference type="GO" id="GO:0005829">
    <property type="term" value="C:cytosol"/>
    <property type="evidence" value="ECO:0007669"/>
    <property type="project" value="UniProtKB-SubCell"/>
</dbReference>
<evidence type="ECO:0000256" key="6">
    <source>
        <dbReference type="ARBA" id="ARBA00044122"/>
    </source>
</evidence>
<comment type="caution">
    <text evidence="10">The sequence shown here is derived from an EMBL/GenBank/DDBJ whole genome shotgun (WGS) entry which is preliminary data.</text>
</comment>
<keyword evidence="4" id="KW-0396">Initiation factor</keyword>
<dbReference type="InterPro" id="IPR000649">
    <property type="entry name" value="IF-2B-related"/>
</dbReference>
<sequence length="383" mass="42204">MSNPKDPQFMAEQLVSKLKRRQLTGSMAISLETVKVLRQIVSVGRWHSEEVLIQRIKQVGARLVAAQPKEIIIGNVVRRVLCLIREAQANLHKHQSTQDLQSLAMDGTANRPPQFSTQSSMSTLFGDEATEAGPMTAGTPSRNYPLETSSPPSLVHQIKSDIIQAIQDFIEEQEDMYRNIATQSMEHIHSNEVIMTCGRSKTVELFLKHAAKKRQFKVVVAESAPFYHGHEMALALANASIDTTVITDSAVFGMMARVNKVILGTSAVLANGGLITISGTQLIAEAARHHSIPVVVCAGLFKLSPVFPFDEDSLNTCVAPDAVLNFSHGDIVSKVDVISPFYDYVAPEYINLFITNQGGHPPSYLYRLLEENYDAEDTYLVKA</sequence>
<keyword evidence="5" id="KW-0648">Protein biosynthesis</keyword>
<evidence type="ECO:0000313" key="10">
    <source>
        <dbReference type="EMBL" id="KAJ1975616.1"/>
    </source>
</evidence>
<dbReference type="Gene3D" id="3.40.50.10470">
    <property type="entry name" value="Translation initiation factor eif-2b, domain 2"/>
    <property type="match status" value="1"/>
</dbReference>
<dbReference type="GO" id="GO:0005085">
    <property type="term" value="F:guanyl-nucleotide exchange factor activity"/>
    <property type="evidence" value="ECO:0007669"/>
    <property type="project" value="TreeGrafter"/>
</dbReference>
<evidence type="ECO:0000256" key="1">
    <source>
        <dbReference type="ARBA" id="ARBA00004514"/>
    </source>
</evidence>
<comment type="subunit">
    <text evidence="8">Component of the translation initiation factor 2B (eIF2B) complex which is a heterodecamer of two sets of five different subunits: alpha, beta, gamma, delta and epsilon. Subunits alpha, beta and delta comprise a regulatory subcomplex and subunits epsilon and gamma comprise a catalytic subcomplex. Within the complex, the hexameric regulatory complex resides at the center, with the two heterodimeric catalytic subcomplexes bound on opposite sides.</text>
</comment>
<dbReference type="AlphaFoldDB" id="A0A9W8B2X8"/>
<dbReference type="InterPro" id="IPR051855">
    <property type="entry name" value="eIF2B_beta_subunit"/>
</dbReference>
<reference evidence="10" key="1">
    <citation type="submission" date="2022-07" db="EMBL/GenBank/DDBJ databases">
        <title>Phylogenomic reconstructions and comparative analyses of Kickxellomycotina fungi.</title>
        <authorList>
            <person name="Reynolds N.K."/>
            <person name="Stajich J.E."/>
            <person name="Barry K."/>
            <person name="Grigoriev I.V."/>
            <person name="Crous P."/>
            <person name="Smith M.E."/>
        </authorList>
    </citation>
    <scope>NUCLEOTIDE SEQUENCE</scope>
    <source>
        <strain evidence="10">RSA 567</strain>
    </source>
</reference>
<proteinExistence type="inferred from homology"/>
<name>A0A9W8B2X8_9FUNG</name>
<evidence type="ECO:0000256" key="7">
    <source>
        <dbReference type="ARBA" id="ARBA00044228"/>
    </source>
</evidence>
<dbReference type="PANTHER" id="PTHR45859:SF1">
    <property type="entry name" value="TRANSLATION INITIATION FACTOR EIF-2B SUBUNIT BETA"/>
    <property type="match status" value="1"/>
</dbReference>
<comment type="similarity">
    <text evidence="2 9">Belongs to the eIF-2B alpha/beta/delta subunits family.</text>
</comment>
<accession>A0A9W8B2X8</accession>
<dbReference type="OrthoDB" id="269919at2759"/>
<comment type="subcellular location">
    <subcellularLocation>
        <location evidence="1">Cytoplasm</location>
        <location evidence="1">Cytosol</location>
    </subcellularLocation>
</comment>
<dbReference type="InterPro" id="IPR037171">
    <property type="entry name" value="NagB/RpiA_transferase-like"/>
</dbReference>
<dbReference type="Proteomes" id="UP001151582">
    <property type="component" value="Unassembled WGS sequence"/>
</dbReference>
<evidence type="ECO:0000256" key="5">
    <source>
        <dbReference type="ARBA" id="ARBA00022917"/>
    </source>
</evidence>
<dbReference type="PANTHER" id="PTHR45859">
    <property type="entry name" value="TRANSLATION INITIATION FACTOR EIF-2B SUBUNIT BETA"/>
    <property type="match status" value="1"/>
</dbReference>
<dbReference type="GO" id="GO:0005851">
    <property type="term" value="C:eukaryotic translation initiation factor 2B complex"/>
    <property type="evidence" value="ECO:0007669"/>
    <property type="project" value="TreeGrafter"/>
</dbReference>
<protein>
    <recommendedName>
        <fullName evidence="6">Translation initiation factor eIF2B subunit beta</fullName>
    </recommendedName>
    <alternativeName>
        <fullName evidence="7">eIF2B GDP-GTP exchange factor subunit beta</fullName>
    </alternativeName>
</protein>
<evidence type="ECO:0000256" key="9">
    <source>
        <dbReference type="RuleBase" id="RU003814"/>
    </source>
</evidence>
<gene>
    <name evidence="10" type="primary">GCD7</name>
    <name evidence="10" type="ORF">H4R34_004269</name>
</gene>
<evidence type="ECO:0000256" key="3">
    <source>
        <dbReference type="ARBA" id="ARBA00022490"/>
    </source>
</evidence>
<evidence type="ECO:0000256" key="8">
    <source>
        <dbReference type="ARBA" id="ARBA00046432"/>
    </source>
</evidence>
<dbReference type="InterPro" id="IPR042529">
    <property type="entry name" value="IF_2B-like_C"/>
</dbReference>
<keyword evidence="11" id="KW-1185">Reference proteome</keyword>
<organism evidence="10 11">
    <name type="scientific">Dimargaris verticillata</name>
    <dbReference type="NCBI Taxonomy" id="2761393"/>
    <lineage>
        <taxon>Eukaryota</taxon>
        <taxon>Fungi</taxon>
        <taxon>Fungi incertae sedis</taxon>
        <taxon>Zoopagomycota</taxon>
        <taxon>Kickxellomycotina</taxon>
        <taxon>Dimargaritomycetes</taxon>
        <taxon>Dimargaritales</taxon>
        <taxon>Dimargaritaceae</taxon>
        <taxon>Dimargaris</taxon>
    </lineage>
</organism>
<dbReference type="EMBL" id="JANBQB010000509">
    <property type="protein sequence ID" value="KAJ1975616.1"/>
    <property type="molecule type" value="Genomic_DNA"/>
</dbReference>
<evidence type="ECO:0000256" key="4">
    <source>
        <dbReference type="ARBA" id="ARBA00022540"/>
    </source>
</evidence>
<dbReference type="Pfam" id="PF01008">
    <property type="entry name" value="IF-2B"/>
    <property type="match status" value="1"/>
</dbReference>
<dbReference type="GO" id="GO:0003743">
    <property type="term" value="F:translation initiation factor activity"/>
    <property type="evidence" value="ECO:0007669"/>
    <property type="project" value="UniProtKB-KW"/>
</dbReference>
<evidence type="ECO:0000256" key="2">
    <source>
        <dbReference type="ARBA" id="ARBA00007251"/>
    </source>
</evidence>
<keyword evidence="3" id="KW-0963">Cytoplasm</keyword>